<dbReference type="InterPro" id="IPR035976">
    <property type="entry name" value="Sushi/SCR/CCP_sf"/>
</dbReference>
<keyword evidence="9" id="KW-1185">Reference proteome</keyword>
<feature type="domain" description="Sushi" evidence="7">
    <location>
        <begin position="86"/>
        <end position="142"/>
    </location>
</feature>
<evidence type="ECO:0000256" key="3">
    <source>
        <dbReference type="ARBA" id="ARBA00022729"/>
    </source>
</evidence>
<dbReference type="Gene3D" id="2.10.70.10">
    <property type="entry name" value="Complement Module, domain 1"/>
    <property type="match status" value="5"/>
</dbReference>
<dbReference type="InterPro" id="IPR051503">
    <property type="entry name" value="ComplSys_Reg/VirEntry_Med"/>
</dbReference>
<keyword evidence="4" id="KW-1015">Disulfide bond</keyword>
<dbReference type="PROSITE" id="PS50923">
    <property type="entry name" value="SUSHI"/>
    <property type="match status" value="5"/>
</dbReference>
<dbReference type="SMART" id="SM00032">
    <property type="entry name" value="CCP"/>
    <property type="match status" value="5"/>
</dbReference>
<feature type="domain" description="Sushi" evidence="7">
    <location>
        <begin position="290"/>
        <end position="343"/>
    </location>
</feature>
<dbReference type="PANTHER" id="PTHR45785:SF2">
    <property type="entry name" value="COMPLEMENT FACTOR H-RELATED"/>
    <property type="match status" value="1"/>
</dbReference>
<evidence type="ECO:0000256" key="6">
    <source>
        <dbReference type="SAM" id="SignalP"/>
    </source>
</evidence>
<keyword evidence="2 5" id="KW-0768">Sushi</keyword>
<feature type="chain" id="PRO_5018282038" description="Sushi domain-containing protein" evidence="6">
    <location>
        <begin position="21"/>
        <end position="409"/>
    </location>
</feature>
<reference evidence="8 9" key="1">
    <citation type="submission" date="2018-03" db="EMBL/GenBank/DDBJ databases">
        <title>Finding Nemo's genes: A chromosome-scale reference assembly of the genome of the orange clownfish Amphiprion percula.</title>
        <authorList>
            <person name="Lehmann R."/>
        </authorList>
    </citation>
    <scope>NUCLEOTIDE SEQUENCE</scope>
</reference>
<sequence>MCVRCLGFVVLLWFPGVLHAQMATQQCAAPHLNEGYFVPKEDMYPHGTTLRYACDRGHKPAVEGWWATSICENGKWSHQPQCINEKACIHPTVPNAKHPDNSNSWYEEGSTITITCNNGYEPKATTVKCVNGTWSSAPVCDKSIDACDEPPQIPHAVIIDRGYQEVFAVGSRVQYECEGGYTTEGTNTQKSIICSSGSWSEGPICKSPNDCVEPPQIPHAVIIDRRYQKVFVVGSRVQYECEDGYTTEGANTQKSIFCSSGSWSEGPTCRSPTSSGSNGGGSGHPFATIDKCGDIPAVPNGDVVQTGLRGLKYQCVNYYKLEGPDIVVCYRDGTWSQVPTCKAAFCSVDTNVDPQLKSVGVKYIKDGESERLECEDLWLTDHFSQAQCTDGRVKLSRCCNRFELKVGYC</sequence>
<protein>
    <recommendedName>
        <fullName evidence="7">Sushi domain-containing protein</fullName>
    </recommendedName>
</protein>
<dbReference type="Proteomes" id="UP000265080">
    <property type="component" value="Chromosome 10"/>
</dbReference>
<dbReference type="InterPro" id="IPR000436">
    <property type="entry name" value="Sushi_SCR_CCP_dom"/>
</dbReference>
<comment type="caution">
    <text evidence="5">Lacks conserved residue(s) required for the propagation of feature annotation.</text>
</comment>
<dbReference type="PANTHER" id="PTHR45785">
    <property type="entry name" value="COMPLEMENT FACTOR H-RELATED"/>
    <property type="match status" value="1"/>
</dbReference>
<accession>A0A3P8RYA3</accession>
<dbReference type="OMA" id="NINSCEE"/>
<evidence type="ECO:0000256" key="2">
    <source>
        <dbReference type="ARBA" id="ARBA00022659"/>
    </source>
</evidence>
<dbReference type="CDD" id="cd00033">
    <property type="entry name" value="CCP"/>
    <property type="match status" value="4"/>
</dbReference>
<name>A0A3P8RYA3_AMPPE</name>
<reference evidence="8" key="3">
    <citation type="submission" date="2025-09" db="UniProtKB">
        <authorList>
            <consortium name="Ensembl"/>
        </authorList>
    </citation>
    <scope>IDENTIFICATION</scope>
</reference>
<feature type="signal peptide" evidence="6">
    <location>
        <begin position="1"/>
        <end position="20"/>
    </location>
</feature>
<feature type="domain" description="Sushi" evidence="7">
    <location>
        <begin position="209"/>
        <end position="271"/>
    </location>
</feature>
<dbReference type="GeneTree" id="ENSGT00940000154386"/>
<dbReference type="SUPFAM" id="SSF57535">
    <property type="entry name" value="Complement control module/SCR domain"/>
    <property type="match status" value="5"/>
</dbReference>
<evidence type="ECO:0000313" key="9">
    <source>
        <dbReference type="Proteomes" id="UP000265080"/>
    </source>
</evidence>
<feature type="domain" description="Sushi" evidence="7">
    <location>
        <begin position="25"/>
        <end position="84"/>
    </location>
</feature>
<comment type="subcellular location">
    <subcellularLocation>
        <location evidence="1">Virion</location>
    </subcellularLocation>
</comment>
<dbReference type="AlphaFoldDB" id="A0A3P8RYA3"/>
<evidence type="ECO:0000259" key="7">
    <source>
        <dbReference type="PROSITE" id="PS50923"/>
    </source>
</evidence>
<reference evidence="8" key="2">
    <citation type="submission" date="2025-08" db="UniProtKB">
        <authorList>
            <consortium name="Ensembl"/>
        </authorList>
    </citation>
    <scope>IDENTIFICATION</scope>
</reference>
<keyword evidence="3 6" id="KW-0732">Signal</keyword>
<dbReference type="STRING" id="161767.ENSAPEP00000004847"/>
<evidence type="ECO:0000256" key="5">
    <source>
        <dbReference type="PROSITE-ProRule" id="PRU00302"/>
    </source>
</evidence>
<organism evidence="8 9">
    <name type="scientific">Amphiprion percula</name>
    <name type="common">Orange clownfish</name>
    <name type="synonym">Lutjanus percula</name>
    <dbReference type="NCBI Taxonomy" id="161767"/>
    <lineage>
        <taxon>Eukaryota</taxon>
        <taxon>Metazoa</taxon>
        <taxon>Chordata</taxon>
        <taxon>Craniata</taxon>
        <taxon>Vertebrata</taxon>
        <taxon>Euteleostomi</taxon>
        <taxon>Actinopterygii</taxon>
        <taxon>Neopterygii</taxon>
        <taxon>Teleostei</taxon>
        <taxon>Neoteleostei</taxon>
        <taxon>Acanthomorphata</taxon>
        <taxon>Ovalentaria</taxon>
        <taxon>Pomacentridae</taxon>
        <taxon>Amphiprion</taxon>
    </lineage>
</organism>
<feature type="domain" description="Sushi" evidence="7">
    <location>
        <begin position="145"/>
        <end position="207"/>
    </location>
</feature>
<evidence type="ECO:0000256" key="1">
    <source>
        <dbReference type="ARBA" id="ARBA00004328"/>
    </source>
</evidence>
<dbReference type="Pfam" id="PF00084">
    <property type="entry name" value="Sushi"/>
    <property type="match status" value="5"/>
</dbReference>
<evidence type="ECO:0000313" key="8">
    <source>
        <dbReference type="Ensembl" id="ENSAPEP00000004847.1"/>
    </source>
</evidence>
<proteinExistence type="predicted"/>
<evidence type="ECO:0000256" key="4">
    <source>
        <dbReference type="ARBA" id="ARBA00023157"/>
    </source>
</evidence>
<dbReference type="Ensembl" id="ENSAPET00000004972.1">
    <property type="protein sequence ID" value="ENSAPEP00000004847.1"/>
    <property type="gene ID" value="ENSAPEG00000003493.1"/>
</dbReference>